<feature type="domain" description="DUF1330" evidence="1">
    <location>
        <begin position="118"/>
        <end position="209"/>
    </location>
</feature>
<evidence type="ECO:0000313" key="4">
    <source>
        <dbReference type="RefSeq" id="XP_013419350.1"/>
    </source>
</evidence>
<accession>A0A1S3K9P4</accession>
<keyword evidence="2" id="KW-1185">Reference proteome</keyword>
<dbReference type="InterPro" id="IPR010753">
    <property type="entry name" value="DUF1330"/>
</dbReference>
<dbReference type="Proteomes" id="UP000085678">
    <property type="component" value="Unplaced"/>
</dbReference>
<reference evidence="3 4" key="1">
    <citation type="submission" date="2025-04" db="UniProtKB">
        <authorList>
            <consortium name="RefSeq"/>
        </authorList>
    </citation>
    <scope>IDENTIFICATION</scope>
    <source>
        <tissue evidence="3 4">Gonads</tissue>
    </source>
</reference>
<sequence length="222" mass="25513">MNVDLIAKQNQIGQTPWGVYMFISYKASLVDYFIKDLEEGKLMFQKCGGEITCISRELHEIEGKWKRDMVIAVLWFPDVARAQKWLINDPIAQSPDWLEGAEIVVLPIAKEPPSEKKMFLFIDLEIHDAAKFHQYMETLQPSLEDVGCTPTVVVTPTPVNSRGDQWVPRFVVVHQWDNMENFNNFYNSEEYRPLKDLRHSCAQSNMVLFSNDVSIATQASPS</sequence>
<evidence type="ECO:0000313" key="3">
    <source>
        <dbReference type="RefSeq" id="XP_013407153.1"/>
    </source>
</evidence>
<dbReference type="InterPro" id="IPR011008">
    <property type="entry name" value="Dimeric_a/b-barrel"/>
</dbReference>
<dbReference type="PANTHER" id="PTHR41521">
    <property type="match status" value="1"/>
</dbReference>
<evidence type="ECO:0000313" key="2">
    <source>
        <dbReference type="Proteomes" id="UP000085678"/>
    </source>
</evidence>
<dbReference type="GeneID" id="106171381"/>
<organism evidence="2 4">
    <name type="scientific">Lingula anatina</name>
    <name type="common">Brachiopod</name>
    <name type="synonym">Lingula unguis</name>
    <dbReference type="NCBI Taxonomy" id="7574"/>
    <lineage>
        <taxon>Eukaryota</taxon>
        <taxon>Metazoa</taxon>
        <taxon>Spiralia</taxon>
        <taxon>Lophotrochozoa</taxon>
        <taxon>Brachiopoda</taxon>
        <taxon>Linguliformea</taxon>
        <taxon>Lingulata</taxon>
        <taxon>Lingulida</taxon>
        <taxon>Linguloidea</taxon>
        <taxon>Lingulidae</taxon>
        <taxon>Lingula</taxon>
    </lineage>
</organism>
<dbReference type="SUPFAM" id="SSF54909">
    <property type="entry name" value="Dimeric alpha+beta barrel"/>
    <property type="match status" value="1"/>
</dbReference>
<proteinExistence type="predicted"/>
<dbReference type="KEGG" id="lak:106171381"/>
<dbReference type="RefSeq" id="XP_013419350.1">
    <property type="nucleotide sequence ID" value="XM_013563896.1"/>
</dbReference>
<dbReference type="PANTHER" id="PTHR41521:SF4">
    <property type="entry name" value="BLR0684 PROTEIN"/>
    <property type="match status" value="1"/>
</dbReference>
<protein>
    <submittedName>
        <fullName evidence="3">Uncharacterized protein LOC106171381 isoform X1</fullName>
    </submittedName>
    <submittedName>
        <fullName evidence="4">Uncharacterized protein LOC106180033 isoform X1</fullName>
    </submittedName>
</protein>
<dbReference type="GeneID" id="106180033"/>
<name>A0A1S3K9P4_LINAN</name>
<dbReference type="Pfam" id="PF07045">
    <property type="entry name" value="DUF1330"/>
    <property type="match status" value="1"/>
</dbReference>
<gene>
    <name evidence="4" type="primary">LOC106180033</name>
    <name evidence="3" type="synonym">LOC106171381</name>
</gene>
<dbReference type="RefSeq" id="XP_013407153.1">
    <property type="nucleotide sequence ID" value="XM_013551699.2"/>
</dbReference>
<dbReference type="AlphaFoldDB" id="A0A1S3K9P4"/>
<dbReference type="KEGG" id="lak:106180033"/>
<evidence type="ECO:0000259" key="1">
    <source>
        <dbReference type="Pfam" id="PF07045"/>
    </source>
</evidence>
<dbReference type="OrthoDB" id="6219776at2759"/>
<dbReference type="Gene3D" id="3.30.70.100">
    <property type="match status" value="1"/>
</dbReference>